<comment type="similarity">
    <text evidence="1 8">Belongs to the RdRP family.</text>
</comment>
<proteinExistence type="inferred from homology"/>
<feature type="domain" description="RDRP C-terminal head" evidence="10">
    <location>
        <begin position="970"/>
        <end position="1105"/>
    </location>
</feature>
<evidence type="ECO:0000256" key="7">
    <source>
        <dbReference type="ARBA" id="ARBA00048744"/>
    </source>
</evidence>
<evidence type="ECO:0000256" key="8">
    <source>
        <dbReference type="RuleBase" id="RU363098"/>
    </source>
</evidence>
<dbReference type="InterPro" id="IPR057596">
    <property type="entry name" value="RDRP_core"/>
</dbReference>
<reference evidence="11 12" key="1">
    <citation type="submission" date="2021-06" db="EMBL/GenBank/DDBJ databases">
        <title>Caerostris darwini draft genome.</title>
        <authorList>
            <person name="Kono N."/>
            <person name="Arakawa K."/>
        </authorList>
    </citation>
    <scope>NUCLEOTIDE SEQUENCE [LARGE SCALE GENOMIC DNA]</scope>
</reference>
<evidence type="ECO:0000256" key="5">
    <source>
        <dbReference type="ARBA" id="ARBA00022884"/>
    </source>
</evidence>
<evidence type="ECO:0000256" key="1">
    <source>
        <dbReference type="ARBA" id="ARBA00005762"/>
    </source>
</evidence>
<dbReference type="GO" id="GO:0030422">
    <property type="term" value="P:siRNA processing"/>
    <property type="evidence" value="ECO:0007669"/>
    <property type="project" value="TreeGrafter"/>
</dbReference>
<evidence type="ECO:0000313" key="12">
    <source>
        <dbReference type="Proteomes" id="UP001054837"/>
    </source>
</evidence>
<gene>
    <name evidence="11" type="primary">RDR1</name>
    <name evidence="11" type="ORF">CDAR_103561</name>
</gene>
<sequence length="1367" mass="158971">MDEINFRIVHIPTEKYLSDDEAKIHVEPYMKSLKQFIESCNLKDVSISFLKIKKSEEDENYPEIEELVFQVQSKYSFSNSPGVGKQYNYRNFCKNWKNLFLPSPSPIIVLYENSSFINTRHHSDTSLAYSSISFGTLPHNGKFYVYGSSSVANYIDFYHDTRKVIIYYLNLQLSFSYNNIRNIFVNIDSSPYEVFFDLCDPPLIHRPERRTNRYNSYVIEHRTAELSGSFSIDVDTFGRSNVLRVSFKDAFKAEEVIGRIHFRCSEKPVHYIHVKSISKSKPIDRDLNISHFGCTYLMTAMFRRNFTLAEQASNIDTCLYDIQKLALQNAECLEKSLTLVLAAIDSGKIVNYWHEIEKQFHYYLSNSDEINFGHYVIPEKCRLIRRVTLTPTRQLMWAPEMMFGNRVLRNFDSEYALRVSFRDDNNSRLSFVAAFADENIFDFAIRRHMLQGICIGSRRYEFLAWSNSQIRDHGIWMYAKDLKGSSVKEIRAWMGNFSHIHSVPKYMARMGQCFSQTEDTVSVPLDQRYVKTENDIEGGYDIDGKRYCFSDGVGKISVSLAKKVHDALGHDKLCSAFQIRYGGYKGMLVIDPTLQDTDIVFRNSMKKFDSPENIRLEIAKTSAPISLQLNRPFISILNDMGVRHRTFMKLQEDMLRTLTSILYDEQEAARFLDSKTPNQIFNYKDLSDSGIFLTTEPFFRSLLLALHRHHVEKIKSKANIAIDPSKGRNMLGVLDETGLLNQNEVFVQYTQDLSYGETTRDTVILKRQVLVTKNPCLFPGDVRKFRAVDIPGLHHIVDCIVFPQRGSRPHPNEMGGSDLDGDEYSVLWDDDLIFHRNNERPAHFPSPAQETTLYIRDEDMINFLVKYIKNDQVGAIANAHLAHADHQDIFSNMCIKIANKFSFAVDYAKTGVSRHLEPNERPAHFPDFMERNYKETYNSKKALGKMFRVAHDYESENKEASITYQDIQMDPDLKFDGWELYKENALKSRNKYNALLKTLLRNYGIQHEAEVFSGAFTNLHCRFQERKDKDEIEKVVVRCMKRLAKNMYEEFLEEFKNSGNVKEMDVRILQKASAWYVVTYSDNNAKFLSFPWTVSKFLANIKLRKTGNQPVLFSPIVVKMDERIKIHESNNILPYPMHSSLWQDYNYICDSRTVQLAFRVLLLWARDEELLDIYHGFIMDFHVFLRLFLHVAELANYIVSKMNPVSSNERKFSAASLCLEFFSFCLKLRFYNPKEIKEMISFPVPNYNKLSKRAVVAYHKFALLGKFNNLYADDYEEERGIQMKPIYIESKIFPHVPINVASLQKAEDALRKHSKAEDVSLREIRQTKKVIVSAVGTEQSLKVLKSFLRKKHVWLKELFTTGNLPAE</sequence>
<organism evidence="11 12">
    <name type="scientific">Caerostris darwini</name>
    <dbReference type="NCBI Taxonomy" id="1538125"/>
    <lineage>
        <taxon>Eukaryota</taxon>
        <taxon>Metazoa</taxon>
        <taxon>Ecdysozoa</taxon>
        <taxon>Arthropoda</taxon>
        <taxon>Chelicerata</taxon>
        <taxon>Arachnida</taxon>
        <taxon>Araneae</taxon>
        <taxon>Araneomorphae</taxon>
        <taxon>Entelegynae</taxon>
        <taxon>Araneoidea</taxon>
        <taxon>Araneidae</taxon>
        <taxon>Caerostris</taxon>
    </lineage>
</organism>
<protein>
    <recommendedName>
        <fullName evidence="8">RNA-dependent RNA polymerase</fullName>
        <ecNumber evidence="8">2.7.7.48</ecNumber>
    </recommendedName>
</protein>
<evidence type="ECO:0000256" key="6">
    <source>
        <dbReference type="ARBA" id="ARBA00023158"/>
    </source>
</evidence>
<evidence type="ECO:0000256" key="3">
    <source>
        <dbReference type="ARBA" id="ARBA00022679"/>
    </source>
</evidence>
<keyword evidence="12" id="KW-1185">Reference proteome</keyword>
<dbReference type="GO" id="GO:0003723">
    <property type="term" value="F:RNA binding"/>
    <property type="evidence" value="ECO:0007669"/>
    <property type="project" value="UniProtKB-KW"/>
</dbReference>
<dbReference type="GO" id="GO:0003968">
    <property type="term" value="F:RNA-directed RNA polymerase activity"/>
    <property type="evidence" value="ECO:0007669"/>
    <property type="project" value="UniProtKB-KW"/>
</dbReference>
<evidence type="ECO:0000256" key="2">
    <source>
        <dbReference type="ARBA" id="ARBA00022484"/>
    </source>
</evidence>
<evidence type="ECO:0000313" key="11">
    <source>
        <dbReference type="EMBL" id="GIX97251.1"/>
    </source>
</evidence>
<keyword evidence="2 8" id="KW-0696">RNA-directed RNA polymerase</keyword>
<keyword evidence="3 8" id="KW-0808">Transferase</keyword>
<dbReference type="EMBL" id="BPLQ01003025">
    <property type="protein sequence ID" value="GIX97251.1"/>
    <property type="molecule type" value="Genomic_DNA"/>
</dbReference>
<evidence type="ECO:0000259" key="9">
    <source>
        <dbReference type="Pfam" id="PF05183"/>
    </source>
</evidence>
<dbReference type="InterPro" id="IPR007855">
    <property type="entry name" value="RDRP"/>
</dbReference>
<dbReference type="Proteomes" id="UP001054837">
    <property type="component" value="Unassembled WGS sequence"/>
</dbReference>
<comment type="caution">
    <text evidence="11">The sequence shown here is derived from an EMBL/GenBank/DDBJ whole genome shotgun (WGS) entry which is preliminary data.</text>
</comment>
<comment type="catalytic activity">
    <reaction evidence="7 8">
        <text>RNA(n) + a ribonucleoside 5'-triphosphate = RNA(n+1) + diphosphate</text>
        <dbReference type="Rhea" id="RHEA:21248"/>
        <dbReference type="Rhea" id="RHEA-COMP:14527"/>
        <dbReference type="Rhea" id="RHEA-COMP:17342"/>
        <dbReference type="ChEBI" id="CHEBI:33019"/>
        <dbReference type="ChEBI" id="CHEBI:61557"/>
        <dbReference type="ChEBI" id="CHEBI:140395"/>
        <dbReference type="EC" id="2.7.7.48"/>
    </reaction>
</comment>
<accession>A0AAV4PM66</accession>
<dbReference type="EC" id="2.7.7.48" evidence="8"/>
<keyword evidence="5 8" id="KW-0694">RNA-binding</keyword>
<evidence type="ECO:0000259" key="10">
    <source>
        <dbReference type="Pfam" id="PF26253"/>
    </source>
</evidence>
<dbReference type="PANTHER" id="PTHR23079">
    <property type="entry name" value="RNA-DEPENDENT RNA POLYMERASE"/>
    <property type="match status" value="1"/>
</dbReference>
<dbReference type="Pfam" id="PF05183">
    <property type="entry name" value="RdRP"/>
    <property type="match status" value="1"/>
</dbReference>
<dbReference type="PANTHER" id="PTHR23079:SF55">
    <property type="entry name" value="RNA-DIRECTED RNA POLYMERASE"/>
    <property type="match status" value="1"/>
</dbReference>
<keyword evidence="4 8" id="KW-0548">Nucleotidyltransferase</keyword>
<dbReference type="InterPro" id="IPR058752">
    <property type="entry name" value="RDRP_C_head"/>
</dbReference>
<name>A0AAV4PM66_9ARAC</name>
<dbReference type="Pfam" id="PF26253">
    <property type="entry name" value="RdRP_head"/>
    <property type="match status" value="1"/>
</dbReference>
<feature type="domain" description="RDRP core" evidence="9">
    <location>
        <begin position="389"/>
        <end position="948"/>
    </location>
</feature>
<dbReference type="GO" id="GO:0031380">
    <property type="term" value="C:nuclear RNA-directed RNA polymerase complex"/>
    <property type="evidence" value="ECO:0007669"/>
    <property type="project" value="TreeGrafter"/>
</dbReference>
<keyword evidence="6" id="KW-0943">RNA-mediated gene silencing</keyword>
<evidence type="ECO:0000256" key="4">
    <source>
        <dbReference type="ARBA" id="ARBA00022695"/>
    </source>
</evidence>